<dbReference type="AlphaFoldDB" id="A0A248LND6"/>
<organism evidence="2 3">
    <name type="scientific">Laribacter hongkongensis</name>
    <dbReference type="NCBI Taxonomy" id="168471"/>
    <lineage>
        <taxon>Bacteria</taxon>
        <taxon>Pseudomonadati</taxon>
        <taxon>Pseudomonadota</taxon>
        <taxon>Betaproteobacteria</taxon>
        <taxon>Neisseriales</taxon>
        <taxon>Aquaspirillaceae</taxon>
        <taxon>Laribacter</taxon>
    </lineage>
</organism>
<evidence type="ECO:0000313" key="3">
    <source>
        <dbReference type="Proteomes" id="UP000197424"/>
    </source>
</evidence>
<feature type="compositionally biased region" description="Basic and acidic residues" evidence="1">
    <location>
        <begin position="129"/>
        <end position="144"/>
    </location>
</feature>
<feature type="region of interest" description="Disordered" evidence="1">
    <location>
        <begin position="128"/>
        <end position="198"/>
    </location>
</feature>
<reference evidence="3" key="1">
    <citation type="submission" date="2017-06" db="EMBL/GenBank/DDBJ databases">
        <title>Whole genome sequence of Laribacter hongkongensis LHGZ1.</title>
        <authorList>
            <person name="Chen D."/>
            <person name="Wu H."/>
            <person name="Chen J."/>
        </authorList>
    </citation>
    <scope>NUCLEOTIDE SEQUENCE [LARGE SCALE GENOMIC DNA]</scope>
    <source>
        <strain evidence="3">LHGZ1</strain>
    </source>
</reference>
<protein>
    <submittedName>
        <fullName evidence="2">Sulfate transporter</fullName>
    </submittedName>
</protein>
<dbReference type="EMBL" id="CP022115">
    <property type="protein sequence ID" value="ASJ26238.1"/>
    <property type="molecule type" value="Genomic_DNA"/>
</dbReference>
<dbReference type="Pfam" id="PF11363">
    <property type="entry name" value="DUF3164"/>
    <property type="match status" value="1"/>
</dbReference>
<gene>
    <name evidence="2" type="ORF">LHGZ1_3407</name>
</gene>
<name>A0A248LND6_9NEIS</name>
<sequence length="393" mass="43729">MKLKCPACGASASLDILLSHDGAREAVMLALRLPAPMGKKLVQYLALFRPVKRDLSFDRLARLLEELLPDIERAQVDHDGRTWPAPQTYWQQAIDTVLAARDAGRLTLPLKSHGYLYSVLAGLASSAEGRAEQQHEQRRQRGDGWRYGGGLTPVTSALPRDSPGTDKPPRAPHAKPHQGPTEKRKIRMTTDHTIPEGYKRDARGSLIPVDRIKPIDLARDELVREIVARAKGVNECLAEFKARSFEDIGAFVELSAERYGARLGGTKGNVNLVSFDGRYKVQRANQDTLTFDEGLQAAKALIDECVHEWTEGARSELRALINDAFNVDKAGNISTGRILGLRRLDITDEKWLRAMEALNDSIRVQCSKSYIRVYERVGDSDQYRPISLDIAGV</sequence>
<dbReference type="InterPro" id="IPR021505">
    <property type="entry name" value="Phage_B3_Orf6"/>
</dbReference>
<dbReference type="Proteomes" id="UP000197424">
    <property type="component" value="Chromosome"/>
</dbReference>
<feature type="compositionally biased region" description="Basic and acidic residues" evidence="1">
    <location>
        <begin position="180"/>
        <end position="198"/>
    </location>
</feature>
<evidence type="ECO:0000313" key="2">
    <source>
        <dbReference type="EMBL" id="ASJ26238.1"/>
    </source>
</evidence>
<accession>A0A248LND6</accession>
<proteinExistence type="predicted"/>
<evidence type="ECO:0000256" key="1">
    <source>
        <dbReference type="SAM" id="MobiDB-lite"/>
    </source>
</evidence>